<accession>A0AAP0KJ04</accession>
<keyword evidence="3" id="KW-1185">Reference proteome</keyword>
<comment type="caution">
    <text evidence="2">The sequence shown here is derived from an EMBL/GenBank/DDBJ whole genome shotgun (WGS) entry which is preliminary data.</text>
</comment>
<evidence type="ECO:0000313" key="3">
    <source>
        <dbReference type="Proteomes" id="UP001417504"/>
    </source>
</evidence>
<dbReference type="Proteomes" id="UP001417504">
    <property type="component" value="Unassembled WGS sequence"/>
</dbReference>
<feature type="region of interest" description="Disordered" evidence="1">
    <location>
        <begin position="80"/>
        <end position="109"/>
    </location>
</feature>
<proteinExistence type="predicted"/>
<dbReference type="EMBL" id="JBBNAE010000001">
    <property type="protein sequence ID" value="KAK9153436.1"/>
    <property type="molecule type" value="Genomic_DNA"/>
</dbReference>
<organism evidence="2 3">
    <name type="scientific">Stephania japonica</name>
    <dbReference type="NCBI Taxonomy" id="461633"/>
    <lineage>
        <taxon>Eukaryota</taxon>
        <taxon>Viridiplantae</taxon>
        <taxon>Streptophyta</taxon>
        <taxon>Embryophyta</taxon>
        <taxon>Tracheophyta</taxon>
        <taxon>Spermatophyta</taxon>
        <taxon>Magnoliopsida</taxon>
        <taxon>Ranunculales</taxon>
        <taxon>Menispermaceae</taxon>
        <taxon>Menispermoideae</taxon>
        <taxon>Cissampelideae</taxon>
        <taxon>Stephania</taxon>
    </lineage>
</organism>
<gene>
    <name evidence="2" type="ORF">Sjap_000916</name>
</gene>
<protein>
    <submittedName>
        <fullName evidence="2">Uncharacterized protein</fullName>
    </submittedName>
</protein>
<sequence length="109" mass="11838">MMVSLRFFRPSSPLALKNKFAALALLGDQEWVDEGPIEDNPAPAVPDVYVVQAAPAPAPAPVVLDVYVVQAALAPAPADNDDEEIIHYSPKGNDKLAQRYDRASRIQDK</sequence>
<reference evidence="2 3" key="1">
    <citation type="submission" date="2024-01" db="EMBL/GenBank/DDBJ databases">
        <title>Genome assemblies of Stephania.</title>
        <authorList>
            <person name="Yang L."/>
        </authorList>
    </citation>
    <scope>NUCLEOTIDE SEQUENCE [LARGE SCALE GENOMIC DNA]</scope>
    <source>
        <strain evidence="2">QJT</strain>
        <tissue evidence="2">Leaf</tissue>
    </source>
</reference>
<feature type="compositionally biased region" description="Basic and acidic residues" evidence="1">
    <location>
        <begin position="92"/>
        <end position="109"/>
    </location>
</feature>
<dbReference type="AlphaFoldDB" id="A0AAP0KJ04"/>
<name>A0AAP0KJ04_9MAGN</name>
<evidence type="ECO:0000256" key="1">
    <source>
        <dbReference type="SAM" id="MobiDB-lite"/>
    </source>
</evidence>
<evidence type="ECO:0000313" key="2">
    <source>
        <dbReference type="EMBL" id="KAK9153436.1"/>
    </source>
</evidence>